<dbReference type="EMBL" id="BSUZ01000001">
    <property type="protein sequence ID" value="GMA87357.1"/>
    <property type="molecule type" value="Genomic_DNA"/>
</dbReference>
<organism evidence="1 2">
    <name type="scientific">Angustibacter aerolatus</name>
    <dbReference type="NCBI Taxonomy" id="1162965"/>
    <lineage>
        <taxon>Bacteria</taxon>
        <taxon>Bacillati</taxon>
        <taxon>Actinomycetota</taxon>
        <taxon>Actinomycetes</taxon>
        <taxon>Kineosporiales</taxon>
        <taxon>Kineosporiaceae</taxon>
    </lineage>
</organism>
<name>A0ABQ6JGJ4_9ACTN</name>
<comment type="caution">
    <text evidence="1">The sequence shown here is derived from an EMBL/GenBank/DDBJ whole genome shotgun (WGS) entry which is preliminary data.</text>
</comment>
<gene>
    <name evidence="1" type="ORF">GCM10025868_26070</name>
</gene>
<dbReference type="Proteomes" id="UP001157017">
    <property type="component" value="Unassembled WGS sequence"/>
</dbReference>
<proteinExistence type="predicted"/>
<reference evidence="2" key="1">
    <citation type="journal article" date="2019" name="Int. J. Syst. Evol. Microbiol.">
        <title>The Global Catalogue of Microorganisms (GCM) 10K type strain sequencing project: providing services to taxonomists for standard genome sequencing and annotation.</title>
        <authorList>
            <consortium name="The Broad Institute Genomics Platform"/>
            <consortium name="The Broad Institute Genome Sequencing Center for Infectious Disease"/>
            <person name="Wu L."/>
            <person name="Ma J."/>
        </authorList>
    </citation>
    <scope>NUCLEOTIDE SEQUENCE [LARGE SCALE GENOMIC DNA]</scope>
    <source>
        <strain evidence="2">NBRC 108730</strain>
    </source>
</reference>
<dbReference type="InterPro" id="IPR042111">
    <property type="entry name" value="Adenylosuccinate_synth_dom3"/>
</dbReference>
<evidence type="ECO:0000313" key="1">
    <source>
        <dbReference type="EMBL" id="GMA87357.1"/>
    </source>
</evidence>
<accession>A0ABQ6JGJ4</accession>
<sequence>MPVCVAYDVDGVRHDDMPMTQSDFHHAKPVYEEPARLVGGHLALPRLRRACRRTRGATSSGSRSLVGQRVSAIGVGPGRDEIIVRHDLLDA</sequence>
<protein>
    <submittedName>
        <fullName evidence="1">Uncharacterized protein</fullName>
    </submittedName>
</protein>
<dbReference type="Gene3D" id="3.90.170.10">
    <property type="entry name" value="Adenylosuccinate Synthetase, subunit A, domain 3"/>
    <property type="match status" value="1"/>
</dbReference>
<keyword evidence="2" id="KW-1185">Reference proteome</keyword>
<evidence type="ECO:0000313" key="2">
    <source>
        <dbReference type="Proteomes" id="UP001157017"/>
    </source>
</evidence>